<proteinExistence type="inferred from homology"/>
<comment type="catalytic activity">
    <reaction evidence="5">
        <text>cytidine + ATP = CMP + ADP + H(+)</text>
        <dbReference type="Rhea" id="RHEA:24674"/>
        <dbReference type="ChEBI" id="CHEBI:15378"/>
        <dbReference type="ChEBI" id="CHEBI:17562"/>
        <dbReference type="ChEBI" id="CHEBI:30616"/>
        <dbReference type="ChEBI" id="CHEBI:60377"/>
        <dbReference type="ChEBI" id="CHEBI:456216"/>
        <dbReference type="EC" id="2.7.1.48"/>
    </reaction>
</comment>
<gene>
    <name evidence="7" type="ORF">EV688_101241</name>
</gene>
<evidence type="ECO:0000256" key="4">
    <source>
        <dbReference type="ARBA" id="ARBA00022777"/>
    </source>
</evidence>
<dbReference type="Gene3D" id="3.40.50.300">
    <property type="entry name" value="P-loop containing nucleotide triphosphate hydrolases"/>
    <property type="match status" value="1"/>
</dbReference>
<dbReference type="InterPro" id="IPR000764">
    <property type="entry name" value="Uridine_kinase-like"/>
</dbReference>
<dbReference type="EMBL" id="SLWX01000001">
    <property type="protein sequence ID" value="TCO78424.1"/>
    <property type="molecule type" value="Genomic_DNA"/>
</dbReference>
<dbReference type="InterPro" id="IPR006083">
    <property type="entry name" value="PRK/URK"/>
</dbReference>
<dbReference type="EC" id="2.7.1.48" evidence="5"/>
<evidence type="ECO:0000256" key="1">
    <source>
        <dbReference type="ARBA" id="ARBA00004690"/>
    </source>
</evidence>
<evidence type="ECO:0000256" key="3">
    <source>
        <dbReference type="ARBA" id="ARBA00022741"/>
    </source>
</evidence>
<evidence type="ECO:0000313" key="7">
    <source>
        <dbReference type="EMBL" id="TCO78424.1"/>
    </source>
</evidence>
<dbReference type="GO" id="GO:0044206">
    <property type="term" value="P:UMP salvage"/>
    <property type="evidence" value="ECO:0007669"/>
    <property type="project" value="UniProtKB-UniPathway"/>
</dbReference>
<keyword evidence="2 5" id="KW-0808">Transferase</keyword>
<comment type="pathway">
    <text evidence="1 5">Pyrimidine metabolism; UMP biosynthesis via salvage pathway; UMP from uridine: step 1/1.</text>
</comment>
<keyword evidence="5" id="KW-0963">Cytoplasm</keyword>
<sequence>MLPCFIAIAGPSGSGKTLFAQTIRERVAELEPLLGLALIKEDAYYRDQSHLSLEAREKVNYDHPAALEQELLQHHLQCLRRGEAVDVPVYDYSQHTRAADVERVRPAPVVIVEGILLLSDPGLRAEFDIKFFVDTPLDICLLRRIARDMQDRGRTLESITEQYENTVRPMYYEFIQNTARYADMVITGGGRNAVALDVVGSMVLGLLRESPTADIKA</sequence>
<dbReference type="CDD" id="cd02023">
    <property type="entry name" value="UMPK"/>
    <property type="match status" value="1"/>
</dbReference>
<keyword evidence="3 5" id="KW-0547">Nucleotide-binding</keyword>
<dbReference type="PANTHER" id="PTHR10285">
    <property type="entry name" value="URIDINE KINASE"/>
    <property type="match status" value="1"/>
</dbReference>
<dbReference type="GO" id="GO:0005524">
    <property type="term" value="F:ATP binding"/>
    <property type="evidence" value="ECO:0007669"/>
    <property type="project" value="UniProtKB-KW"/>
</dbReference>
<reference evidence="7 8" key="1">
    <citation type="submission" date="2019-03" db="EMBL/GenBank/DDBJ databases">
        <title>Genomic Encyclopedia of Type Strains, Phase IV (KMG-IV): sequencing the most valuable type-strain genomes for metagenomic binning, comparative biology and taxonomic classification.</title>
        <authorList>
            <person name="Goeker M."/>
        </authorList>
    </citation>
    <scope>NUCLEOTIDE SEQUENCE [LARGE SCALE GENOMIC DNA]</scope>
    <source>
        <strain evidence="7 8">DSM 23344</strain>
    </source>
</reference>
<feature type="domain" description="Phosphoribulokinase/uridine kinase" evidence="6">
    <location>
        <begin position="5"/>
        <end position="194"/>
    </location>
</feature>
<dbReference type="UniPathway" id="UPA00579">
    <property type="reaction ID" value="UER00640"/>
</dbReference>
<evidence type="ECO:0000313" key="8">
    <source>
        <dbReference type="Proteomes" id="UP000294980"/>
    </source>
</evidence>
<dbReference type="NCBIfam" id="NF004018">
    <property type="entry name" value="PRK05480.1"/>
    <property type="match status" value="1"/>
</dbReference>
<dbReference type="Proteomes" id="UP000294980">
    <property type="component" value="Unassembled WGS sequence"/>
</dbReference>
<dbReference type="UniPathway" id="UPA00574">
    <property type="reaction ID" value="UER00637"/>
</dbReference>
<keyword evidence="5" id="KW-0067">ATP-binding</keyword>
<evidence type="ECO:0000259" key="6">
    <source>
        <dbReference type="Pfam" id="PF00485"/>
    </source>
</evidence>
<keyword evidence="8" id="KW-1185">Reference proteome</keyword>
<dbReference type="GO" id="GO:0043771">
    <property type="term" value="F:cytidine kinase activity"/>
    <property type="evidence" value="ECO:0007669"/>
    <property type="project" value="RHEA"/>
</dbReference>
<evidence type="ECO:0000256" key="2">
    <source>
        <dbReference type="ARBA" id="ARBA00022679"/>
    </source>
</evidence>
<dbReference type="SUPFAM" id="SSF52540">
    <property type="entry name" value="P-loop containing nucleoside triphosphate hydrolases"/>
    <property type="match status" value="1"/>
</dbReference>
<dbReference type="GO" id="GO:0044211">
    <property type="term" value="P:CTP salvage"/>
    <property type="evidence" value="ECO:0007669"/>
    <property type="project" value="UniProtKB-UniPathway"/>
</dbReference>
<keyword evidence="4 5" id="KW-0418">Kinase</keyword>
<dbReference type="GO" id="GO:0004849">
    <property type="term" value="F:uridine kinase activity"/>
    <property type="evidence" value="ECO:0007669"/>
    <property type="project" value="UniProtKB-EC"/>
</dbReference>
<comment type="catalytic activity">
    <reaction evidence="5">
        <text>uridine + ATP = UMP + ADP + H(+)</text>
        <dbReference type="Rhea" id="RHEA:16825"/>
        <dbReference type="ChEBI" id="CHEBI:15378"/>
        <dbReference type="ChEBI" id="CHEBI:16704"/>
        <dbReference type="ChEBI" id="CHEBI:30616"/>
        <dbReference type="ChEBI" id="CHEBI:57865"/>
        <dbReference type="ChEBI" id="CHEBI:456216"/>
        <dbReference type="EC" id="2.7.1.48"/>
    </reaction>
</comment>
<dbReference type="AlphaFoldDB" id="A0A4R2KWR7"/>
<protein>
    <recommendedName>
        <fullName evidence="5">Uridine kinase</fullName>
        <ecNumber evidence="5">2.7.1.48</ecNumber>
    </recommendedName>
</protein>
<comment type="caution">
    <text evidence="7">The sequence shown here is derived from an EMBL/GenBank/DDBJ whole genome shotgun (WGS) entry which is preliminary data.</text>
</comment>
<dbReference type="GO" id="GO:0005737">
    <property type="term" value="C:cytoplasm"/>
    <property type="evidence" value="ECO:0007669"/>
    <property type="project" value="UniProtKB-SubCell"/>
</dbReference>
<dbReference type="NCBIfam" id="TIGR00235">
    <property type="entry name" value="udk"/>
    <property type="match status" value="1"/>
</dbReference>
<organism evidence="7 8">
    <name type="scientific">Chromatocurvus halotolerans</name>
    <dbReference type="NCBI Taxonomy" id="1132028"/>
    <lineage>
        <taxon>Bacteria</taxon>
        <taxon>Pseudomonadati</taxon>
        <taxon>Pseudomonadota</taxon>
        <taxon>Gammaproteobacteria</taxon>
        <taxon>Cellvibrionales</taxon>
        <taxon>Halieaceae</taxon>
        <taxon>Chromatocurvus</taxon>
    </lineage>
</organism>
<comment type="similarity">
    <text evidence="5">Belongs to the uridine kinase family.</text>
</comment>
<dbReference type="PRINTS" id="PR00988">
    <property type="entry name" value="URIDINKINASE"/>
</dbReference>
<name>A0A4R2KWR7_9GAMM</name>
<dbReference type="RefSeq" id="WP_240624291.1">
    <property type="nucleotide sequence ID" value="NZ_QQSW01000006.1"/>
</dbReference>
<comment type="pathway">
    <text evidence="5">Pyrimidine metabolism; CTP biosynthesis via salvage pathway; CTP from cytidine: step 1/3.</text>
</comment>
<accession>A0A4R2KWR7</accession>
<comment type="subcellular location">
    <subcellularLocation>
        <location evidence="5">Cytoplasm</location>
    </subcellularLocation>
</comment>
<dbReference type="Pfam" id="PF00485">
    <property type="entry name" value="PRK"/>
    <property type="match status" value="1"/>
</dbReference>
<evidence type="ECO:0000256" key="5">
    <source>
        <dbReference type="RuleBase" id="RU003825"/>
    </source>
</evidence>
<dbReference type="InterPro" id="IPR027417">
    <property type="entry name" value="P-loop_NTPase"/>
</dbReference>